<comment type="caution">
    <text evidence="1">The sequence shown here is derived from an EMBL/GenBank/DDBJ whole genome shotgun (WGS) entry which is preliminary data.</text>
</comment>
<organism evidence="1 2">
    <name type="scientific">Funneliformis caledonium</name>
    <dbReference type="NCBI Taxonomy" id="1117310"/>
    <lineage>
        <taxon>Eukaryota</taxon>
        <taxon>Fungi</taxon>
        <taxon>Fungi incertae sedis</taxon>
        <taxon>Mucoromycota</taxon>
        <taxon>Glomeromycotina</taxon>
        <taxon>Glomeromycetes</taxon>
        <taxon>Glomerales</taxon>
        <taxon>Glomeraceae</taxon>
        <taxon>Funneliformis</taxon>
    </lineage>
</organism>
<evidence type="ECO:0000313" key="1">
    <source>
        <dbReference type="EMBL" id="CAG8757808.1"/>
    </source>
</evidence>
<keyword evidence="2" id="KW-1185">Reference proteome</keyword>
<dbReference type="AlphaFoldDB" id="A0A9N9IZU8"/>
<dbReference type="EMBL" id="CAJVPQ010021202">
    <property type="protein sequence ID" value="CAG8757808.1"/>
    <property type="molecule type" value="Genomic_DNA"/>
</dbReference>
<proteinExistence type="predicted"/>
<accession>A0A9N9IZU8</accession>
<gene>
    <name evidence="1" type="ORF">FCALED_LOCUS16732</name>
</gene>
<sequence length="216" mass="24732">KDVQKSFDETCNRDSPVKIRDQDSSVKIRDQDSLKTSNVNRIQYIQNDISAITTYQTINQRILLTANANQVTNITQKNTQDSLSFPVTTYSRNRSVDKSSFKYHDKRSHIDDLDSSNSVKQKFILCYKPSEQKELLSEIQPDLNKQIIQKDNSINCTTLDMLAILINEAKILFLRSRDSSTVAYDTLLKSIAPGFSENNKTMSFLKMKLGSYFADH</sequence>
<feature type="non-terminal residue" evidence="1">
    <location>
        <position position="216"/>
    </location>
</feature>
<evidence type="ECO:0000313" key="2">
    <source>
        <dbReference type="Proteomes" id="UP000789570"/>
    </source>
</evidence>
<reference evidence="1" key="1">
    <citation type="submission" date="2021-06" db="EMBL/GenBank/DDBJ databases">
        <authorList>
            <person name="Kallberg Y."/>
            <person name="Tangrot J."/>
            <person name="Rosling A."/>
        </authorList>
    </citation>
    <scope>NUCLEOTIDE SEQUENCE</scope>
    <source>
        <strain evidence="1">UK204</strain>
    </source>
</reference>
<name>A0A9N9IZU8_9GLOM</name>
<protein>
    <submittedName>
        <fullName evidence="1">11168_t:CDS:1</fullName>
    </submittedName>
</protein>
<dbReference type="Proteomes" id="UP000789570">
    <property type="component" value="Unassembled WGS sequence"/>
</dbReference>